<dbReference type="Proteomes" id="UP001553715">
    <property type="component" value="Unassembled WGS sequence"/>
</dbReference>
<dbReference type="Pfam" id="PF07804">
    <property type="entry name" value="HipA_C"/>
    <property type="match status" value="1"/>
</dbReference>
<evidence type="ECO:0000313" key="7">
    <source>
        <dbReference type="Proteomes" id="UP001553715"/>
    </source>
</evidence>
<evidence type="ECO:0000259" key="4">
    <source>
        <dbReference type="Pfam" id="PF07804"/>
    </source>
</evidence>
<comment type="similarity">
    <text evidence="1">Belongs to the HipA Ser/Thr kinase family.</text>
</comment>
<keyword evidence="3" id="KW-0418">Kinase</keyword>
<proteinExistence type="inferred from homology"/>
<organism evidence="6 7">
    <name type="scientific">Microbacterium profundi</name>
    <dbReference type="NCBI Taxonomy" id="450380"/>
    <lineage>
        <taxon>Bacteria</taxon>
        <taxon>Bacillati</taxon>
        <taxon>Actinomycetota</taxon>
        <taxon>Actinomycetes</taxon>
        <taxon>Micrococcales</taxon>
        <taxon>Microbacteriaceae</taxon>
        <taxon>Microbacterium</taxon>
    </lineage>
</organism>
<dbReference type="PANTHER" id="PTHR37419">
    <property type="entry name" value="SERINE/THREONINE-PROTEIN KINASE TOXIN HIPA"/>
    <property type="match status" value="1"/>
</dbReference>
<dbReference type="InterPro" id="IPR012893">
    <property type="entry name" value="HipA-like_C"/>
</dbReference>
<gene>
    <name evidence="6" type="ORF">AB0301_16670</name>
</gene>
<comment type="caution">
    <text evidence="6">The sequence shown here is derived from an EMBL/GenBank/DDBJ whole genome shotgun (WGS) entry which is preliminary data.</text>
</comment>
<keyword evidence="7" id="KW-1185">Reference proteome</keyword>
<dbReference type="EMBL" id="JBFBMH010000042">
    <property type="protein sequence ID" value="MEW1976690.1"/>
    <property type="molecule type" value="Genomic_DNA"/>
</dbReference>
<feature type="domain" description="HipA-like C-terminal" evidence="4">
    <location>
        <begin position="147"/>
        <end position="386"/>
    </location>
</feature>
<evidence type="ECO:0000256" key="3">
    <source>
        <dbReference type="ARBA" id="ARBA00022777"/>
    </source>
</evidence>
<dbReference type="InterPro" id="IPR017508">
    <property type="entry name" value="HipA_N1"/>
</dbReference>
<accession>A0ABV3LLA3</accession>
<keyword evidence="2" id="KW-0808">Transferase</keyword>
<dbReference type="Pfam" id="PF13657">
    <property type="entry name" value="Couple_hipA"/>
    <property type="match status" value="1"/>
</dbReference>
<sequence length="420" mass="47519">MTEELEVRLHGEYLGLLRRAPRRSRENVILEDVTPTSTKVRLAESFALRAGRRPDTDLVSRFLGGYLPEGAQRRALASKRAIEPNDLFAFLREFGSSIAGALTFWGQATTEREPRYTPISPKLLRRELQRAIKEHDLGIRDDSRSMIAGFQPKLLVSRFGDSGWSLPHGGGHSTHILKPRLQSRPTRLVDEFYSHELARALGLATFASWLEGSGDGTYLAIERFDRRVHDETVELVHQEDAAQALSLGWADDDLKFQDPERPRDPRRPSAYRIAELTATLRGFEVVEQWVRQLLFRILIGDNDGHAKNVGILHLPGEDRLTDMYDAVPNLFQPERIQWNMALAIDGEFDRRRIDVERLQAEVASWRVLGASRVHDVIDDVLGSFRSALDDVSVPRGGSNGLREFFGRAVDRLRAGDEIGE</sequence>
<reference evidence="6 7" key="1">
    <citation type="submission" date="2024-06" db="EMBL/GenBank/DDBJ databases">
        <title>The Natural Products Discovery Center: Release of the First 8490 Sequenced Strains for Exploring Actinobacteria Biosynthetic Diversity.</title>
        <authorList>
            <person name="Kalkreuter E."/>
            <person name="Kautsar S.A."/>
            <person name="Yang D."/>
            <person name="Bader C.D."/>
            <person name="Teijaro C.N."/>
            <person name="Fluegel L."/>
            <person name="Davis C.M."/>
            <person name="Simpson J.R."/>
            <person name="Lauterbach L."/>
            <person name="Steele A.D."/>
            <person name="Gui C."/>
            <person name="Meng S."/>
            <person name="Li G."/>
            <person name="Viehrig K."/>
            <person name="Ye F."/>
            <person name="Su P."/>
            <person name="Kiefer A.F."/>
            <person name="Nichols A."/>
            <person name="Cepeda A.J."/>
            <person name="Yan W."/>
            <person name="Fan B."/>
            <person name="Jiang Y."/>
            <person name="Adhikari A."/>
            <person name="Zheng C.-J."/>
            <person name="Schuster L."/>
            <person name="Cowan T.M."/>
            <person name="Smanski M.J."/>
            <person name="Chevrette M.G."/>
            <person name="De Carvalho L.P.S."/>
            <person name="Shen B."/>
        </authorList>
    </citation>
    <scope>NUCLEOTIDE SEQUENCE [LARGE SCALE GENOMIC DNA]</scope>
    <source>
        <strain evidence="6 7">NPDC077434</strain>
    </source>
</reference>
<evidence type="ECO:0000259" key="5">
    <source>
        <dbReference type="Pfam" id="PF13657"/>
    </source>
</evidence>
<evidence type="ECO:0000256" key="1">
    <source>
        <dbReference type="ARBA" id="ARBA00010164"/>
    </source>
</evidence>
<protein>
    <submittedName>
        <fullName evidence="6">HipA domain-containing protein</fullName>
    </submittedName>
</protein>
<name>A0ABV3LLA3_9MICO</name>
<dbReference type="InterPro" id="IPR052028">
    <property type="entry name" value="HipA_Ser/Thr_kinase"/>
</dbReference>
<dbReference type="PANTHER" id="PTHR37419:SF1">
    <property type="entry name" value="SERINE_THREONINE-PROTEIN KINASE TOXIN HIPA"/>
    <property type="match status" value="1"/>
</dbReference>
<feature type="domain" description="HipA N-terminal subdomain 1" evidence="5">
    <location>
        <begin position="5"/>
        <end position="104"/>
    </location>
</feature>
<evidence type="ECO:0000256" key="2">
    <source>
        <dbReference type="ARBA" id="ARBA00022679"/>
    </source>
</evidence>
<evidence type="ECO:0000313" key="6">
    <source>
        <dbReference type="EMBL" id="MEW1976690.1"/>
    </source>
</evidence>
<dbReference type="RefSeq" id="WP_033104991.1">
    <property type="nucleotide sequence ID" value="NZ_JAJVKR010000003.1"/>
</dbReference>